<accession>A0A8H6QY20</accession>
<keyword evidence="4" id="KW-0521">NADP</keyword>
<dbReference type="FunFam" id="3.40.50.720:FF:000979">
    <property type="entry name" value="Chanoclavine-I dehydrogenase easD"/>
    <property type="match status" value="1"/>
</dbReference>
<organism evidence="8 9">
    <name type="scientific">Aspergillus felis</name>
    <dbReference type="NCBI Taxonomy" id="1287682"/>
    <lineage>
        <taxon>Eukaryota</taxon>
        <taxon>Fungi</taxon>
        <taxon>Dikarya</taxon>
        <taxon>Ascomycota</taxon>
        <taxon>Pezizomycotina</taxon>
        <taxon>Eurotiomycetes</taxon>
        <taxon>Eurotiomycetidae</taxon>
        <taxon>Eurotiales</taxon>
        <taxon>Aspergillaceae</taxon>
        <taxon>Aspergillus</taxon>
        <taxon>Aspergillus subgen. Fumigati</taxon>
    </lineage>
</organism>
<dbReference type="InterPro" id="IPR036291">
    <property type="entry name" value="NAD(P)-bd_dom_sf"/>
</dbReference>
<dbReference type="SUPFAM" id="SSF51735">
    <property type="entry name" value="NAD(P)-binding Rossmann-fold domains"/>
    <property type="match status" value="1"/>
</dbReference>
<gene>
    <name evidence="8" type="ORF">CNMCM7691_000519</name>
</gene>
<dbReference type="Pfam" id="PF00106">
    <property type="entry name" value="adh_short"/>
    <property type="match status" value="1"/>
</dbReference>
<dbReference type="EC" id="1.1.1.332" evidence="7"/>
<evidence type="ECO:0000256" key="3">
    <source>
        <dbReference type="ARBA" id="ARBA00022589"/>
    </source>
</evidence>
<dbReference type="PANTHER" id="PTHR24321">
    <property type="entry name" value="DEHYDROGENASES, SHORT CHAIN"/>
    <property type="match status" value="1"/>
</dbReference>
<dbReference type="PRINTS" id="PR00081">
    <property type="entry name" value="GDHRDH"/>
</dbReference>
<evidence type="ECO:0000256" key="7">
    <source>
        <dbReference type="ARBA" id="ARBA00066946"/>
    </source>
</evidence>
<dbReference type="InterPro" id="IPR002347">
    <property type="entry name" value="SDR_fam"/>
</dbReference>
<keyword evidence="5" id="KW-0560">Oxidoreductase</keyword>
<dbReference type="GO" id="GO:0035837">
    <property type="term" value="P:ergot alkaloid biosynthetic process"/>
    <property type="evidence" value="ECO:0007669"/>
    <property type="project" value="UniProtKB-ARBA"/>
</dbReference>
<comment type="caution">
    <text evidence="8">The sequence shown here is derived from an EMBL/GenBank/DDBJ whole genome shotgun (WGS) entry which is preliminary data.</text>
</comment>
<dbReference type="GO" id="GO:0016491">
    <property type="term" value="F:oxidoreductase activity"/>
    <property type="evidence" value="ECO:0007669"/>
    <property type="project" value="UniProtKB-KW"/>
</dbReference>
<sequence length="500" mass="55270">MASVESRIFAITGGASGIGAATCRLLAERGAAVLCVCDISSKDFDKLITSIKKINPSTKVHCATVDVTSSVEVEQWIRSIIAEFGDLHGSANVAGIAQGAGMRNTPTVAEETDEEWRRILNTNLNGVFYCTREQVRAMKGLPAGDRCIVNIGSIASVFHMPDVYAYGTSKGACAYFTTCVAADTFPLGIRVNNVSPGVTNTPMLPQFAPHAKTIAEIEESYKKEGLSLIEAEDVARTIVWLLSEDSRPEMFPSYPGFDMFREDTDGRTVLQDAVKFGSTWRLGEPASGHLNMQSTRLLSEETSTLVKKLWGDEPEWHEVTAKSSVHISSPTYQPCFLWARVINNKDRVEVTDEYAPVGFLAARELRLWPQILRRIAHGLIPSCTRLRYLASRSRSLIERVIAAQQEEKARCASQGQKLPSYDDAIEWTGRAAKGRSYYAAMIILDLSMQRDLIAVLRQEILSSTPQENESKNASLNQLLLMHSAIKESQLLKPTESNMHF</sequence>
<evidence type="ECO:0000313" key="8">
    <source>
        <dbReference type="EMBL" id="KAF7181301.1"/>
    </source>
</evidence>
<keyword evidence="9" id="KW-1185">Reference proteome</keyword>
<dbReference type="CDD" id="cd05233">
    <property type="entry name" value="SDR_c"/>
    <property type="match status" value="1"/>
</dbReference>
<proteinExistence type="inferred from homology"/>
<evidence type="ECO:0000256" key="5">
    <source>
        <dbReference type="ARBA" id="ARBA00023002"/>
    </source>
</evidence>
<comment type="similarity">
    <text evidence="2">Belongs to the short-chain dehydrogenases/reductases (SDR) family.</text>
</comment>
<dbReference type="Proteomes" id="UP000641853">
    <property type="component" value="Unassembled WGS sequence"/>
</dbReference>
<dbReference type="PANTHER" id="PTHR24321:SF8">
    <property type="entry name" value="ESTRADIOL 17-BETA-DEHYDROGENASE 8-RELATED"/>
    <property type="match status" value="1"/>
</dbReference>
<keyword evidence="3" id="KW-0017">Alkaloid metabolism</keyword>
<evidence type="ECO:0000256" key="4">
    <source>
        <dbReference type="ARBA" id="ARBA00022857"/>
    </source>
</evidence>
<evidence type="ECO:0000313" key="9">
    <source>
        <dbReference type="Proteomes" id="UP000641853"/>
    </source>
</evidence>
<comment type="pathway">
    <text evidence="1">Alkaloid biosynthesis; ergot alkaloid biosynthesis.</text>
</comment>
<dbReference type="Gene3D" id="3.40.50.720">
    <property type="entry name" value="NAD(P)-binding Rossmann-like Domain"/>
    <property type="match status" value="1"/>
</dbReference>
<dbReference type="AlphaFoldDB" id="A0A8H6QY20"/>
<evidence type="ECO:0000256" key="2">
    <source>
        <dbReference type="ARBA" id="ARBA00006484"/>
    </source>
</evidence>
<evidence type="ECO:0000256" key="6">
    <source>
        <dbReference type="ARBA" id="ARBA00050922"/>
    </source>
</evidence>
<name>A0A8H6QY20_9EURO</name>
<comment type="catalytic activity">
    <reaction evidence="6">
        <text>chanoclavine-I + NAD(+) = chanoclavine-I aldehyde + NADH + H(+)</text>
        <dbReference type="Rhea" id="RHEA:33891"/>
        <dbReference type="ChEBI" id="CHEBI:15378"/>
        <dbReference type="ChEBI" id="CHEBI:57540"/>
        <dbReference type="ChEBI" id="CHEBI:57945"/>
        <dbReference type="ChEBI" id="CHEBI:71487"/>
        <dbReference type="ChEBI" id="CHEBI:72949"/>
        <dbReference type="EC" id="1.1.1.332"/>
    </reaction>
</comment>
<dbReference type="EMBL" id="JACBAG010001817">
    <property type="protein sequence ID" value="KAF7181301.1"/>
    <property type="molecule type" value="Genomic_DNA"/>
</dbReference>
<reference evidence="8" key="1">
    <citation type="submission" date="2020-06" db="EMBL/GenBank/DDBJ databases">
        <title>Draft genome sequences of strains closely related to Aspergillus parafelis and Aspergillus hiratsukae.</title>
        <authorList>
            <person name="Dos Santos R.A.C."/>
            <person name="Rivero-Menendez O."/>
            <person name="Steenwyk J.L."/>
            <person name="Mead M.E."/>
            <person name="Goldman G.H."/>
            <person name="Alastruey-Izquierdo A."/>
            <person name="Rokas A."/>
        </authorList>
    </citation>
    <scope>NUCLEOTIDE SEQUENCE</scope>
    <source>
        <strain evidence="8">CNM-CM7691</strain>
    </source>
</reference>
<evidence type="ECO:0000256" key="1">
    <source>
        <dbReference type="ARBA" id="ARBA00005107"/>
    </source>
</evidence>
<protein>
    <recommendedName>
        <fullName evidence="7">chanoclavine-I dehydrogenase</fullName>
        <ecNumber evidence="7">1.1.1.332</ecNumber>
    </recommendedName>
</protein>